<dbReference type="AlphaFoldDB" id="A4FD76"/>
<dbReference type="EMBL" id="AM420293">
    <property type="protein sequence ID" value="CAM02001.1"/>
    <property type="molecule type" value="Genomic_DNA"/>
</dbReference>
<protein>
    <submittedName>
        <fullName evidence="1">Uncharacterized protein</fullName>
    </submittedName>
</protein>
<dbReference type="KEGG" id="sen:SACE_2720"/>
<name>A4FD76_SACEN</name>
<keyword evidence="2" id="KW-1185">Reference proteome</keyword>
<evidence type="ECO:0000313" key="1">
    <source>
        <dbReference type="EMBL" id="CAM02001.1"/>
    </source>
</evidence>
<reference evidence="1 2" key="1">
    <citation type="journal article" date="2007" name="Nat. Biotechnol.">
        <title>Complete genome sequence of the erythromycin-producing bacterium Saccharopolyspora erythraea NRRL23338.</title>
        <authorList>
            <person name="Oliynyk M."/>
            <person name="Samborskyy M."/>
            <person name="Lester J.B."/>
            <person name="Mironenko T."/>
            <person name="Scott N."/>
            <person name="Dickens S."/>
            <person name="Haydock S.F."/>
            <person name="Leadlay P.F."/>
        </authorList>
    </citation>
    <scope>NUCLEOTIDE SEQUENCE [LARGE SCALE GENOMIC DNA]</scope>
    <source>
        <strain evidence="2">ATCC 11635 / DSM 40517 / JCM 4748 / NBRC 13426 / NCIMB 8594 / NRRL 2338</strain>
    </source>
</reference>
<gene>
    <name evidence="1" type="ordered locus">SACE_2720</name>
</gene>
<proteinExistence type="predicted"/>
<evidence type="ECO:0000313" key="2">
    <source>
        <dbReference type="Proteomes" id="UP000006728"/>
    </source>
</evidence>
<organism evidence="1 2">
    <name type="scientific">Saccharopolyspora erythraea (strain ATCC 11635 / DSM 40517 / JCM 4748 / NBRC 13426 / NCIMB 8594 / NRRL 2338)</name>
    <dbReference type="NCBI Taxonomy" id="405948"/>
    <lineage>
        <taxon>Bacteria</taxon>
        <taxon>Bacillati</taxon>
        <taxon>Actinomycetota</taxon>
        <taxon>Actinomycetes</taxon>
        <taxon>Pseudonocardiales</taxon>
        <taxon>Pseudonocardiaceae</taxon>
        <taxon>Saccharopolyspora</taxon>
    </lineage>
</organism>
<dbReference type="HOGENOM" id="CLU_3358286_0_0_11"/>
<sequence>MALSTVAAQGSKRGSQPRNATTMVPQTLECQFAHDT</sequence>
<accession>A4FD76</accession>
<dbReference type="Proteomes" id="UP000006728">
    <property type="component" value="Chromosome"/>
</dbReference>